<evidence type="ECO:0000256" key="1">
    <source>
        <dbReference type="ARBA" id="ARBA00001946"/>
    </source>
</evidence>
<dbReference type="Pfam" id="PF02878">
    <property type="entry name" value="PGM_PMM_I"/>
    <property type="match status" value="1"/>
</dbReference>
<feature type="domain" description="Alpha-D-phosphohexomutase alpha/beta/alpha" evidence="14">
    <location>
        <begin position="340"/>
        <end position="465"/>
    </location>
</feature>
<keyword evidence="5" id="KW-0313">Glucose metabolism</keyword>
<dbReference type="GO" id="GO:0005737">
    <property type="term" value="C:cytoplasm"/>
    <property type="evidence" value="ECO:0007669"/>
    <property type="project" value="UniProtKB-SubCell"/>
</dbReference>
<dbReference type="InterPro" id="IPR005845">
    <property type="entry name" value="A-D-PHexomutase_a/b/a-II"/>
</dbReference>
<evidence type="ECO:0000256" key="11">
    <source>
        <dbReference type="RuleBase" id="RU004326"/>
    </source>
</evidence>
<organism evidence="15 16">
    <name type="scientific">Trichodelitschia bisporula</name>
    <dbReference type="NCBI Taxonomy" id="703511"/>
    <lineage>
        <taxon>Eukaryota</taxon>
        <taxon>Fungi</taxon>
        <taxon>Dikarya</taxon>
        <taxon>Ascomycota</taxon>
        <taxon>Pezizomycotina</taxon>
        <taxon>Dothideomycetes</taxon>
        <taxon>Dothideomycetes incertae sedis</taxon>
        <taxon>Phaeotrichales</taxon>
        <taxon>Phaeotrichaceae</taxon>
        <taxon>Trichodelitschia</taxon>
    </lineage>
</organism>
<keyword evidence="7 11" id="KW-0479">Metal-binding</keyword>
<feature type="domain" description="Alpha-D-phosphohexomutase alpha/beta/alpha" evidence="12">
    <location>
        <begin position="53"/>
        <end position="195"/>
    </location>
</feature>
<feature type="domain" description="Alpha-D-phosphohexomutase alpha/beta/alpha" evidence="13">
    <location>
        <begin position="222"/>
        <end position="332"/>
    </location>
</feature>
<dbReference type="GO" id="GO:0006166">
    <property type="term" value="P:purine ribonucleoside salvage"/>
    <property type="evidence" value="ECO:0007669"/>
    <property type="project" value="TreeGrafter"/>
</dbReference>
<evidence type="ECO:0000256" key="3">
    <source>
        <dbReference type="ARBA" id="ARBA00010231"/>
    </source>
</evidence>
<gene>
    <name evidence="15" type="ORF">EJ06DRAFT_346724</name>
</gene>
<evidence type="ECO:0000259" key="12">
    <source>
        <dbReference type="Pfam" id="PF02878"/>
    </source>
</evidence>
<keyword evidence="6" id="KW-0597">Phosphoprotein</keyword>
<dbReference type="Pfam" id="PF02879">
    <property type="entry name" value="PGM_PMM_II"/>
    <property type="match status" value="1"/>
</dbReference>
<evidence type="ECO:0000256" key="7">
    <source>
        <dbReference type="ARBA" id="ARBA00022723"/>
    </source>
</evidence>
<comment type="similarity">
    <text evidence="3 11">Belongs to the phosphohexose mutase family.</text>
</comment>
<dbReference type="GO" id="GO:0000287">
    <property type="term" value="F:magnesium ion binding"/>
    <property type="evidence" value="ECO:0007669"/>
    <property type="project" value="InterPro"/>
</dbReference>
<dbReference type="InterPro" id="IPR016055">
    <property type="entry name" value="A-D-PHexomutase_a/b/a-I/II/III"/>
</dbReference>
<reference evidence="15" key="1">
    <citation type="journal article" date="2020" name="Stud. Mycol.">
        <title>101 Dothideomycetes genomes: a test case for predicting lifestyles and emergence of pathogens.</title>
        <authorList>
            <person name="Haridas S."/>
            <person name="Albert R."/>
            <person name="Binder M."/>
            <person name="Bloem J."/>
            <person name="Labutti K."/>
            <person name="Salamov A."/>
            <person name="Andreopoulos B."/>
            <person name="Baker S."/>
            <person name="Barry K."/>
            <person name="Bills G."/>
            <person name="Bluhm B."/>
            <person name="Cannon C."/>
            <person name="Castanera R."/>
            <person name="Culley D."/>
            <person name="Daum C."/>
            <person name="Ezra D."/>
            <person name="Gonzalez J."/>
            <person name="Henrissat B."/>
            <person name="Kuo A."/>
            <person name="Liang C."/>
            <person name="Lipzen A."/>
            <person name="Lutzoni F."/>
            <person name="Magnuson J."/>
            <person name="Mondo S."/>
            <person name="Nolan M."/>
            <person name="Ohm R."/>
            <person name="Pangilinan J."/>
            <person name="Park H.-J."/>
            <person name="Ramirez L."/>
            <person name="Alfaro M."/>
            <person name="Sun H."/>
            <person name="Tritt A."/>
            <person name="Yoshinaga Y."/>
            <person name="Zwiers L.-H."/>
            <person name="Turgeon B."/>
            <person name="Goodwin S."/>
            <person name="Spatafora J."/>
            <person name="Crous P."/>
            <person name="Grigoriev I."/>
        </authorList>
    </citation>
    <scope>NUCLEOTIDE SEQUENCE</scope>
    <source>
        <strain evidence="15">CBS 262.69</strain>
    </source>
</reference>
<evidence type="ECO:0000256" key="8">
    <source>
        <dbReference type="ARBA" id="ARBA00022842"/>
    </source>
</evidence>
<dbReference type="Pfam" id="PF02880">
    <property type="entry name" value="PGM_PMM_III"/>
    <property type="match status" value="1"/>
</dbReference>
<dbReference type="PANTHER" id="PTHR45745:SF1">
    <property type="entry name" value="PHOSPHOGLUCOMUTASE 2B-RELATED"/>
    <property type="match status" value="1"/>
</dbReference>
<dbReference type="OrthoDB" id="8300170at2759"/>
<keyword evidence="9" id="KW-0413">Isomerase</keyword>
<sequence length="559" mass="60233">MSTPTSTPLQTLNLAHEWLRLDKDPKTHARISALLDNPSSHATLTSLLHPPLAFGTAGLRAPMDAGFARLNALTIIQATQGLASYLLSSAATPISVRHSGIVLGYDARHNSERFARLTAAVFAGRGFRVWWYELPVHTPLVPFGVQELGAAAGVMITASHNPAADNGYKVYWVNGCQIVPPLDAKIAAAIEDNREPDPEAWDENAVEDSLLVEGAFGLVEDAYLNAVLGAADPQRLLSQAPISALRFVYTPMHGVGLDYMRRALRALGIEDALTVVPEQADPDPDFPTVRFPNPEEKGALDLAFRTADEHGLTLVIANDPDADRLAVAQKEDGKWRQFSGNEVGALLASHVLDTYRADPDADIRKLTMLASTVSSRLLSTMAAAEGFTFRETLTGFKWIGTTALHLNATGLDVAFGFEEALGYMLPSVVPDKDGITATALFLSAVARWHVQNLTPATKLQQIYEKYGFFAEANTYVRSPSPATTHAVFAAIRGLGAPHPASLGGRHVLKWRDLTKGWDSETEGYLDRVVAGAGKRASQSIAITHRTSTCSGQVTSAFPP</sequence>
<evidence type="ECO:0000259" key="13">
    <source>
        <dbReference type="Pfam" id="PF02879"/>
    </source>
</evidence>
<dbReference type="CDD" id="cd05799">
    <property type="entry name" value="PGM2"/>
    <property type="match status" value="1"/>
</dbReference>
<keyword evidence="10" id="KW-0119">Carbohydrate metabolism</keyword>
<evidence type="ECO:0000313" key="16">
    <source>
        <dbReference type="Proteomes" id="UP000799640"/>
    </source>
</evidence>
<dbReference type="InterPro" id="IPR005844">
    <property type="entry name" value="A-D-PHexomutase_a/b/a-I"/>
</dbReference>
<evidence type="ECO:0000256" key="4">
    <source>
        <dbReference type="ARBA" id="ARBA00022490"/>
    </source>
</evidence>
<keyword evidence="8 11" id="KW-0460">Magnesium</keyword>
<dbReference type="GO" id="GO:0008973">
    <property type="term" value="F:phosphopentomutase activity"/>
    <property type="evidence" value="ECO:0007669"/>
    <property type="project" value="TreeGrafter"/>
</dbReference>
<evidence type="ECO:0000313" key="15">
    <source>
        <dbReference type="EMBL" id="KAF2402597.1"/>
    </source>
</evidence>
<dbReference type="AlphaFoldDB" id="A0A6G1I3G8"/>
<evidence type="ECO:0000256" key="5">
    <source>
        <dbReference type="ARBA" id="ARBA00022526"/>
    </source>
</evidence>
<dbReference type="InterPro" id="IPR016066">
    <property type="entry name" value="A-D-PHexomutase_CS"/>
</dbReference>
<dbReference type="FunFam" id="3.40.120.10:FF:000035">
    <property type="entry name" value="Pgm3p"/>
    <property type="match status" value="1"/>
</dbReference>
<evidence type="ECO:0000256" key="10">
    <source>
        <dbReference type="ARBA" id="ARBA00023277"/>
    </source>
</evidence>
<dbReference type="EMBL" id="ML996691">
    <property type="protein sequence ID" value="KAF2402597.1"/>
    <property type="molecule type" value="Genomic_DNA"/>
</dbReference>
<dbReference type="SUPFAM" id="SSF53738">
    <property type="entry name" value="Phosphoglucomutase, first 3 domains"/>
    <property type="match status" value="3"/>
</dbReference>
<evidence type="ECO:0000256" key="6">
    <source>
        <dbReference type="ARBA" id="ARBA00022553"/>
    </source>
</evidence>
<evidence type="ECO:0008006" key="17">
    <source>
        <dbReference type="Google" id="ProtNLM"/>
    </source>
</evidence>
<protein>
    <recommendedName>
        <fullName evidence="17">Phosphoglucomutase-2</fullName>
    </recommendedName>
</protein>
<dbReference type="PROSITE" id="PS00710">
    <property type="entry name" value="PGM_PMM"/>
    <property type="match status" value="1"/>
</dbReference>
<keyword evidence="4" id="KW-0963">Cytoplasm</keyword>
<dbReference type="Gene3D" id="3.40.120.10">
    <property type="entry name" value="Alpha-D-Glucose-1,6-Bisphosphate, subunit A, domain 3"/>
    <property type="match status" value="3"/>
</dbReference>
<accession>A0A6G1I3G8</accession>
<dbReference type="GO" id="GO:0005634">
    <property type="term" value="C:nucleus"/>
    <property type="evidence" value="ECO:0007669"/>
    <property type="project" value="TreeGrafter"/>
</dbReference>
<dbReference type="PANTHER" id="PTHR45745">
    <property type="entry name" value="PHOSPHOMANNOMUTASE 45A"/>
    <property type="match status" value="1"/>
</dbReference>
<name>A0A6G1I3G8_9PEZI</name>
<evidence type="ECO:0000259" key="14">
    <source>
        <dbReference type="Pfam" id="PF02880"/>
    </source>
</evidence>
<comment type="subcellular location">
    <subcellularLocation>
        <location evidence="2">Cytoplasm</location>
    </subcellularLocation>
</comment>
<proteinExistence type="inferred from homology"/>
<dbReference type="InterPro" id="IPR005846">
    <property type="entry name" value="A-D-PHexomutase_a/b/a-III"/>
</dbReference>
<keyword evidence="16" id="KW-1185">Reference proteome</keyword>
<dbReference type="GO" id="GO:0006006">
    <property type="term" value="P:glucose metabolic process"/>
    <property type="evidence" value="ECO:0007669"/>
    <property type="project" value="UniProtKB-KW"/>
</dbReference>
<evidence type="ECO:0000256" key="2">
    <source>
        <dbReference type="ARBA" id="ARBA00004496"/>
    </source>
</evidence>
<evidence type="ECO:0000256" key="9">
    <source>
        <dbReference type="ARBA" id="ARBA00023235"/>
    </source>
</evidence>
<dbReference type="Proteomes" id="UP000799640">
    <property type="component" value="Unassembled WGS sequence"/>
</dbReference>
<comment type="cofactor">
    <cofactor evidence="1">
        <name>Mg(2+)</name>
        <dbReference type="ChEBI" id="CHEBI:18420"/>
    </cofactor>
</comment>